<organism evidence="5 6">
    <name type="scientific">Spongiibacter pelagi</name>
    <dbReference type="NCBI Taxonomy" id="2760804"/>
    <lineage>
        <taxon>Bacteria</taxon>
        <taxon>Pseudomonadati</taxon>
        <taxon>Pseudomonadota</taxon>
        <taxon>Gammaproteobacteria</taxon>
        <taxon>Cellvibrionales</taxon>
        <taxon>Spongiibacteraceae</taxon>
        <taxon>Spongiibacter</taxon>
    </lineage>
</organism>
<dbReference type="GO" id="GO:0003677">
    <property type="term" value="F:DNA binding"/>
    <property type="evidence" value="ECO:0007669"/>
    <property type="project" value="UniProtKB-UniRule"/>
</dbReference>
<feature type="region of interest" description="Disordered" evidence="3">
    <location>
        <begin position="1"/>
        <end position="22"/>
    </location>
</feature>
<evidence type="ECO:0000313" key="6">
    <source>
        <dbReference type="Proteomes" id="UP000610558"/>
    </source>
</evidence>
<evidence type="ECO:0000313" key="5">
    <source>
        <dbReference type="EMBL" id="MBD2858909.1"/>
    </source>
</evidence>
<evidence type="ECO:0000256" key="2">
    <source>
        <dbReference type="PROSITE-ProRule" id="PRU00335"/>
    </source>
</evidence>
<feature type="DNA-binding region" description="H-T-H motif" evidence="2">
    <location>
        <begin position="48"/>
        <end position="67"/>
    </location>
</feature>
<dbReference type="InterPro" id="IPR009057">
    <property type="entry name" value="Homeodomain-like_sf"/>
</dbReference>
<dbReference type="RefSeq" id="WP_190764206.1">
    <property type="nucleotide sequence ID" value="NZ_JACXLD010000003.1"/>
</dbReference>
<comment type="caution">
    <text evidence="5">The sequence shown here is derived from an EMBL/GenBank/DDBJ whole genome shotgun (WGS) entry which is preliminary data.</text>
</comment>
<evidence type="ECO:0000256" key="1">
    <source>
        <dbReference type="ARBA" id="ARBA00023125"/>
    </source>
</evidence>
<name>A0A927C1B0_9GAMM</name>
<dbReference type="EMBL" id="JACXLD010000003">
    <property type="protein sequence ID" value="MBD2858909.1"/>
    <property type="molecule type" value="Genomic_DNA"/>
</dbReference>
<gene>
    <name evidence="5" type="ORF">IB286_07770</name>
</gene>
<reference evidence="5" key="1">
    <citation type="submission" date="2020-09" db="EMBL/GenBank/DDBJ databases">
        <authorList>
            <person name="Yoon J.-W."/>
        </authorList>
    </citation>
    <scope>NUCLEOTIDE SEQUENCE</scope>
    <source>
        <strain evidence="5">KMU-158</strain>
    </source>
</reference>
<dbReference type="Gene3D" id="1.10.357.10">
    <property type="entry name" value="Tetracycline Repressor, domain 2"/>
    <property type="match status" value="1"/>
</dbReference>
<dbReference type="PROSITE" id="PS50977">
    <property type="entry name" value="HTH_TETR_2"/>
    <property type="match status" value="1"/>
</dbReference>
<dbReference type="Proteomes" id="UP000610558">
    <property type="component" value="Unassembled WGS sequence"/>
</dbReference>
<dbReference type="SUPFAM" id="SSF46689">
    <property type="entry name" value="Homeodomain-like"/>
    <property type="match status" value="1"/>
</dbReference>
<proteinExistence type="predicted"/>
<keyword evidence="1 2" id="KW-0238">DNA-binding</keyword>
<dbReference type="InterPro" id="IPR001647">
    <property type="entry name" value="HTH_TetR"/>
</dbReference>
<accession>A0A927C1B0</accession>
<protein>
    <submittedName>
        <fullName evidence="5">TetR/AcrR family transcriptional regulator</fullName>
    </submittedName>
</protein>
<feature type="domain" description="HTH tetR-type" evidence="4">
    <location>
        <begin position="25"/>
        <end position="85"/>
    </location>
</feature>
<evidence type="ECO:0000259" key="4">
    <source>
        <dbReference type="PROSITE" id="PS50977"/>
    </source>
</evidence>
<sequence length="216" mass="24096">MNEANILESAPNLNTARPPQQARGKERFERILAAAEAQLMARSLNDFSIPDLAAELSCTRTSIYHFFPSPYAILNELTRRHLVSLEQEVEIVSKGVSTKPWRDIIDDVSKAVSGYYNAHPVAGTLILGSVASHESHQAMQLTILHLGRHVERLMGLMNITLPTNPDAKALTVEAGTACLRLSYFLHGKITPQYQQECARMMTSYLENFVEQKESSD</sequence>
<dbReference type="Pfam" id="PF00440">
    <property type="entry name" value="TetR_N"/>
    <property type="match status" value="1"/>
</dbReference>
<evidence type="ECO:0000256" key="3">
    <source>
        <dbReference type="SAM" id="MobiDB-lite"/>
    </source>
</evidence>
<keyword evidence="6" id="KW-1185">Reference proteome</keyword>
<dbReference type="AlphaFoldDB" id="A0A927C1B0"/>